<gene>
    <name evidence="3" type="ORF">LVIROSA_LOCUS13470</name>
</gene>
<dbReference type="PANTHER" id="PTHR46119">
    <property type="entry name" value="OS08G0405700 PROTEIN"/>
    <property type="match status" value="1"/>
</dbReference>
<comment type="caution">
    <text evidence="3">The sequence shown here is derived from an EMBL/GenBank/DDBJ whole genome shotgun (WGS) entry which is preliminary data.</text>
</comment>
<feature type="domain" description="HMA" evidence="2">
    <location>
        <begin position="123"/>
        <end position="189"/>
    </location>
</feature>
<dbReference type="CDD" id="cd00371">
    <property type="entry name" value="HMA"/>
    <property type="match status" value="1"/>
</dbReference>
<dbReference type="PROSITE" id="PS50846">
    <property type="entry name" value="HMA_2"/>
    <property type="match status" value="1"/>
</dbReference>
<dbReference type="Gene3D" id="3.30.70.100">
    <property type="match status" value="1"/>
</dbReference>
<keyword evidence="4" id="KW-1185">Reference proteome</keyword>
<evidence type="ECO:0000256" key="1">
    <source>
        <dbReference type="ARBA" id="ARBA00004170"/>
    </source>
</evidence>
<protein>
    <recommendedName>
        <fullName evidence="2">HMA domain-containing protein</fullName>
    </recommendedName>
</protein>
<comment type="subcellular location">
    <subcellularLocation>
        <location evidence="1">Membrane</location>
        <topology evidence="1">Peripheral membrane protein</topology>
    </subcellularLocation>
</comment>
<evidence type="ECO:0000313" key="3">
    <source>
        <dbReference type="EMBL" id="CAH1426387.1"/>
    </source>
</evidence>
<sequence length="192" mass="20240">MGCVEGTIDCEGVDDLEGVGCGVAGGVEESNTGDFGSIDGAAVAAVSVAGEGAIGGQKMGKTIMCFGKLLDSLCLSNGGASSCLCCIKNFETQDDSEFETEPLVDQSKDASDKPQTLAFFLKPKMVVLRVSMHCNGCARKVQRHIAKMEGVTSYQVDLETKMVIVMGDIVPFEVLESVSKVKNAQLWTEPIS</sequence>
<evidence type="ECO:0000313" key="4">
    <source>
        <dbReference type="Proteomes" id="UP001157418"/>
    </source>
</evidence>
<dbReference type="InterPro" id="IPR044526">
    <property type="entry name" value="NAKR1-3"/>
</dbReference>
<dbReference type="Pfam" id="PF00403">
    <property type="entry name" value="HMA"/>
    <property type="match status" value="1"/>
</dbReference>
<dbReference type="GO" id="GO:0009626">
    <property type="term" value="P:plant-type hypersensitive response"/>
    <property type="evidence" value="ECO:0007669"/>
    <property type="project" value="UniProtKB-KW"/>
</dbReference>
<evidence type="ECO:0000259" key="2">
    <source>
        <dbReference type="PROSITE" id="PS50846"/>
    </source>
</evidence>
<name>A0AAU9MI70_9ASTR</name>
<dbReference type="Proteomes" id="UP001157418">
    <property type="component" value="Unassembled WGS sequence"/>
</dbReference>
<dbReference type="AlphaFoldDB" id="A0AAU9MI70"/>
<proteinExistence type="predicted"/>
<dbReference type="GO" id="GO:0016020">
    <property type="term" value="C:membrane"/>
    <property type="evidence" value="ECO:0007669"/>
    <property type="project" value="UniProtKB-SubCell"/>
</dbReference>
<dbReference type="PANTHER" id="PTHR46119:SF11">
    <property type="entry name" value="HEAVY METAL TRANSPORT_DETOXIFICATION SUPERFAMILY PROTEIN"/>
    <property type="match status" value="1"/>
</dbReference>
<dbReference type="InterPro" id="IPR006121">
    <property type="entry name" value="HMA_dom"/>
</dbReference>
<reference evidence="3 4" key="1">
    <citation type="submission" date="2022-01" db="EMBL/GenBank/DDBJ databases">
        <authorList>
            <person name="Xiong W."/>
            <person name="Schranz E."/>
        </authorList>
    </citation>
    <scope>NUCLEOTIDE SEQUENCE [LARGE SCALE GENOMIC DNA]</scope>
</reference>
<organism evidence="3 4">
    <name type="scientific">Lactuca virosa</name>
    <dbReference type="NCBI Taxonomy" id="75947"/>
    <lineage>
        <taxon>Eukaryota</taxon>
        <taxon>Viridiplantae</taxon>
        <taxon>Streptophyta</taxon>
        <taxon>Embryophyta</taxon>
        <taxon>Tracheophyta</taxon>
        <taxon>Spermatophyta</taxon>
        <taxon>Magnoliopsida</taxon>
        <taxon>eudicotyledons</taxon>
        <taxon>Gunneridae</taxon>
        <taxon>Pentapetalae</taxon>
        <taxon>asterids</taxon>
        <taxon>campanulids</taxon>
        <taxon>Asterales</taxon>
        <taxon>Asteraceae</taxon>
        <taxon>Cichorioideae</taxon>
        <taxon>Cichorieae</taxon>
        <taxon>Lactucinae</taxon>
        <taxon>Lactuca</taxon>
    </lineage>
</organism>
<dbReference type="SUPFAM" id="SSF55008">
    <property type="entry name" value="HMA, heavy metal-associated domain"/>
    <property type="match status" value="1"/>
</dbReference>
<accession>A0AAU9MI70</accession>
<dbReference type="EMBL" id="CAKMRJ010002223">
    <property type="protein sequence ID" value="CAH1426387.1"/>
    <property type="molecule type" value="Genomic_DNA"/>
</dbReference>
<dbReference type="InterPro" id="IPR036163">
    <property type="entry name" value="HMA_dom_sf"/>
</dbReference>
<dbReference type="GO" id="GO:0046872">
    <property type="term" value="F:metal ion binding"/>
    <property type="evidence" value="ECO:0007669"/>
    <property type="project" value="InterPro"/>
</dbReference>